<evidence type="ECO:0000256" key="2">
    <source>
        <dbReference type="ARBA" id="ARBA00022448"/>
    </source>
</evidence>
<gene>
    <name evidence="14" type="ORF">BOX15_Mlig019025g3</name>
    <name evidence="15" type="ORF">BOX15_Mlig024165g2</name>
    <name evidence="13" type="ORF">BOX15_Mlig024165g4</name>
</gene>
<keyword evidence="5 10" id="KW-0653">Protein transport</keyword>
<dbReference type="AlphaFoldDB" id="A0A267DP53"/>
<evidence type="ECO:0000313" key="13">
    <source>
        <dbReference type="EMBL" id="PAA51071.1"/>
    </source>
</evidence>
<accession>A0A267DP53</accession>
<comment type="subunit">
    <text evidence="10">Heterohexamer.</text>
</comment>
<dbReference type="OrthoDB" id="7813104at2759"/>
<feature type="domain" description="Tim10-like" evidence="12">
    <location>
        <begin position="28"/>
        <end position="88"/>
    </location>
</feature>
<dbReference type="InterPro" id="IPR004217">
    <property type="entry name" value="Tim10-like"/>
</dbReference>
<evidence type="ECO:0000256" key="5">
    <source>
        <dbReference type="ARBA" id="ARBA00022927"/>
    </source>
</evidence>
<sequence>SPASMDSLSSSGVGGGGGSDSDKRQILEQLQQQTALNLIQSLVNTSTEKCFEKCVPSPGGELATSEQKCVSMCLDRYVETWNIVSKVYGSRIARESGGGGGGSSGISFQ</sequence>
<feature type="compositionally biased region" description="Low complexity" evidence="11">
    <location>
        <begin position="1"/>
        <end position="11"/>
    </location>
</feature>
<comment type="domain">
    <text evidence="10">The twin CX3C motif contains 4 conserved Cys residues that form 2 disulfide bonds in the mitochondrial intermembrane space.</text>
</comment>
<keyword evidence="7 10" id="KW-0496">Mitochondrion</keyword>
<comment type="similarity">
    <text evidence="1 10">Belongs to the small Tim family.</text>
</comment>
<keyword evidence="16" id="KW-1185">Reference proteome</keyword>
<keyword evidence="6 10" id="KW-0811">Translocation</keyword>
<evidence type="ECO:0000313" key="15">
    <source>
        <dbReference type="EMBL" id="PAA86572.1"/>
    </source>
</evidence>
<dbReference type="Pfam" id="PF02953">
    <property type="entry name" value="zf-Tim10_DDP"/>
    <property type="match status" value="1"/>
</dbReference>
<dbReference type="SUPFAM" id="SSF144122">
    <property type="entry name" value="Tim10-like"/>
    <property type="match status" value="1"/>
</dbReference>
<keyword evidence="2 10" id="KW-0813">Transport</keyword>
<dbReference type="STRING" id="282301.A0A267DP53"/>
<organism evidence="14 16">
    <name type="scientific">Macrostomum lignano</name>
    <dbReference type="NCBI Taxonomy" id="282301"/>
    <lineage>
        <taxon>Eukaryota</taxon>
        <taxon>Metazoa</taxon>
        <taxon>Spiralia</taxon>
        <taxon>Lophotrochozoa</taxon>
        <taxon>Platyhelminthes</taxon>
        <taxon>Rhabditophora</taxon>
        <taxon>Macrostomorpha</taxon>
        <taxon>Macrostomida</taxon>
        <taxon>Macrostomidae</taxon>
        <taxon>Macrostomum</taxon>
    </lineage>
</organism>
<evidence type="ECO:0000313" key="14">
    <source>
        <dbReference type="EMBL" id="PAA51078.1"/>
    </source>
</evidence>
<dbReference type="EMBL" id="NIVC01003508">
    <property type="protein sequence ID" value="PAA51078.1"/>
    <property type="molecule type" value="Genomic_DNA"/>
</dbReference>
<keyword evidence="9 10" id="KW-0143">Chaperone</keyword>
<comment type="caution">
    <text evidence="14">The sequence shown here is derived from an EMBL/GenBank/DDBJ whole genome shotgun (WGS) entry which is preliminary data.</text>
</comment>
<proteinExistence type="inferred from homology"/>
<evidence type="ECO:0000259" key="12">
    <source>
        <dbReference type="Pfam" id="PF02953"/>
    </source>
</evidence>
<keyword evidence="3" id="KW-0479">Metal-binding</keyword>
<dbReference type="GO" id="GO:0045039">
    <property type="term" value="P:protein insertion into mitochondrial inner membrane"/>
    <property type="evidence" value="ECO:0007669"/>
    <property type="project" value="UniProtKB-ARBA"/>
</dbReference>
<dbReference type="EMBL" id="NIVC01000273">
    <property type="protein sequence ID" value="PAA86572.1"/>
    <property type="molecule type" value="Genomic_DNA"/>
</dbReference>
<evidence type="ECO:0000256" key="7">
    <source>
        <dbReference type="ARBA" id="ARBA00023128"/>
    </source>
</evidence>
<feature type="region of interest" description="Disordered" evidence="11">
    <location>
        <begin position="1"/>
        <end position="25"/>
    </location>
</feature>
<evidence type="ECO:0000256" key="8">
    <source>
        <dbReference type="ARBA" id="ARBA00023157"/>
    </source>
</evidence>
<dbReference type="GO" id="GO:0046872">
    <property type="term" value="F:metal ion binding"/>
    <property type="evidence" value="ECO:0007669"/>
    <property type="project" value="UniProtKB-KW"/>
</dbReference>
<feature type="non-terminal residue" evidence="14">
    <location>
        <position position="1"/>
    </location>
</feature>
<evidence type="ECO:0000256" key="10">
    <source>
        <dbReference type="RuleBase" id="RU367043"/>
    </source>
</evidence>
<evidence type="ECO:0000256" key="6">
    <source>
        <dbReference type="ARBA" id="ARBA00023010"/>
    </source>
</evidence>
<dbReference type="GO" id="GO:0015031">
    <property type="term" value="P:protein transport"/>
    <property type="evidence" value="ECO:0007669"/>
    <property type="project" value="UniProtKB-KW"/>
</dbReference>
<comment type="subcellular location">
    <subcellularLocation>
        <location evidence="10">Mitochondrion inner membrane</location>
        <topology evidence="10">Peripheral membrane protein</topology>
        <orientation evidence="10">Intermembrane side</orientation>
    </subcellularLocation>
</comment>
<comment type="function">
    <text evidence="10">Mitochondrial intermembrane chaperone that participates in the import and insertion of some multi-pass transmembrane proteins into the mitochondrial inner membrane. Also required for the transfer of beta-barrel precursors from the TOM complex to the sorting and assembly machinery (SAM complex) of the outer membrane. Acts as a chaperone-like protein that protects the hydrophobic precursors from aggregation and guide them through the mitochondrial intermembrane space.</text>
</comment>
<keyword evidence="4" id="KW-0862">Zinc</keyword>
<dbReference type="InterPro" id="IPR035427">
    <property type="entry name" value="Tim10-like_dom_sf"/>
</dbReference>
<dbReference type="GO" id="GO:0042719">
    <property type="term" value="C:mitochondrial intermembrane space chaperone complex"/>
    <property type="evidence" value="ECO:0007669"/>
    <property type="project" value="UniProtKB-ARBA"/>
</dbReference>
<dbReference type="Gene3D" id="1.10.287.810">
    <property type="entry name" value="Mitochondrial import inner membrane translocase subunit tim13 like domains"/>
    <property type="match status" value="1"/>
</dbReference>
<dbReference type="GO" id="GO:0005743">
    <property type="term" value="C:mitochondrial inner membrane"/>
    <property type="evidence" value="ECO:0007669"/>
    <property type="project" value="UniProtKB-SubCell"/>
</dbReference>
<name>A0A267DP53_9PLAT</name>
<evidence type="ECO:0000256" key="4">
    <source>
        <dbReference type="ARBA" id="ARBA00022833"/>
    </source>
</evidence>
<dbReference type="FunFam" id="1.10.287.810:FF:000001">
    <property type="entry name" value="mitochondrial import inner membrane translocase subunit TIM13"/>
    <property type="match status" value="1"/>
</dbReference>
<evidence type="ECO:0000313" key="16">
    <source>
        <dbReference type="Proteomes" id="UP000215902"/>
    </source>
</evidence>
<evidence type="ECO:0000256" key="3">
    <source>
        <dbReference type="ARBA" id="ARBA00022723"/>
    </source>
</evidence>
<evidence type="ECO:0000256" key="11">
    <source>
        <dbReference type="SAM" id="MobiDB-lite"/>
    </source>
</evidence>
<protein>
    <recommendedName>
        <fullName evidence="10">Mitochondrial import inner membrane translocase subunit</fullName>
    </recommendedName>
</protein>
<dbReference type="Proteomes" id="UP000215902">
    <property type="component" value="Unassembled WGS sequence"/>
</dbReference>
<keyword evidence="8 10" id="KW-1015">Disulfide bond</keyword>
<keyword evidence="10" id="KW-0472">Membrane</keyword>
<evidence type="ECO:0000256" key="9">
    <source>
        <dbReference type="ARBA" id="ARBA00023186"/>
    </source>
</evidence>
<reference evidence="14 16" key="1">
    <citation type="submission" date="2017-06" db="EMBL/GenBank/DDBJ databases">
        <title>A platform for efficient transgenesis in Macrostomum lignano, a flatworm model organism for stem cell research.</title>
        <authorList>
            <person name="Berezikov E."/>
        </authorList>
    </citation>
    <scope>NUCLEOTIDE SEQUENCE [LARGE SCALE GENOMIC DNA]</scope>
    <source>
        <strain evidence="14">DV1</strain>
        <tissue evidence="14">Whole organism</tissue>
    </source>
</reference>
<keyword evidence="10" id="KW-0999">Mitochondrion inner membrane</keyword>
<evidence type="ECO:0000256" key="1">
    <source>
        <dbReference type="ARBA" id="ARBA00006720"/>
    </source>
</evidence>
<dbReference type="EMBL" id="NIVC01003509">
    <property type="protein sequence ID" value="PAA51071.1"/>
    <property type="molecule type" value="Genomic_DNA"/>
</dbReference>